<organism evidence="4 5">
    <name type="scientific">Escherichia coli</name>
    <dbReference type="NCBI Taxonomy" id="562"/>
    <lineage>
        <taxon>Bacteria</taxon>
        <taxon>Pseudomonadati</taxon>
        <taxon>Pseudomonadota</taxon>
        <taxon>Gammaproteobacteria</taxon>
        <taxon>Enterobacterales</taxon>
        <taxon>Enterobacteriaceae</taxon>
        <taxon>Escherichia</taxon>
    </lineage>
</organism>
<evidence type="ECO:0000313" key="2">
    <source>
        <dbReference type="EMBL" id="MTE91533.1"/>
    </source>
</evidence>
<geneLocation type="plasmid" evidence="6">
    <name>pncyu-26-73-7</name>
</geneLocation>
<name>A0A0V9H2F8_ECOLX</name>
<evidence type="ECO:0000313" key="7">
    <source>
        <dbReference type="Proteomes" id="UP000438958"/>
    </source>
</evidence>
<evidence type="ECO:0000313" key="4">
    <source>
        <dbReference type="EMBL" id="RRD72916.1"/>
    </source>
</evidence>
<reference evidence="1 7" key="2">
    <citation type="journal article" date="2019" name="Nat. Med.">
        <title>A library of human gut bacterial isolates paired with longitudinal multiomics data enables mechanistic microbiome research.</title>
        <authorList>
            <person name="Poyet M."/>
            <person name="Groussin M."/>
            <person name="Gibbons S.M."/>
            <person name="Avila-Pacheco J."/>
            <person name="Jiang X."/>
            <person name="Kearney S.M."/>
            <person name="Perrotta A.R."/>
            <person name="Berdy B."/>
            <person name="Zhao S."/>
            <person name="Lieberman T.D."/>
            <person name="Swanson P.K."/>
            <person name="Smith M."/>
            <person name="Roesemann S."/>
            <person name="Alexander J.E."/>
            <person name="Rich S.A."/>
            <person name="Livny J."/>
            <person name="Vlamakis H."/>
            <person name="Clish C."/>
            <person name="Bullock K."/>
            <person name="Deik A."/>
            <person name="Scott J."/>
            <person name="Pierce K.A."/>
            <person name="Xavier R.J."/>
            <person name="Alm E.J."/>
        </authorList>
    </citation>
    <scope>NUCLEOTIDE SEQUENCE [LARGE SCALE GENOMIC DNA]</scope>
    <source>
        <strain evidence="1 7">BIOML-A382</strain>
    </source>
</reference>
<evidence type="ECO:0000313" key="5">
    <source>
        <dbReference type="Proteomes" id="UP000271008"/>
    </source>
</evidence>
<evidence type="ECO:0000313" key="8">
    <source>
        <dbReference type="Proteomes" id="UP000486847"/>
    </source>
</evidence>
<protein>
    <submittedName>
        <fullName evidence="4">Uncharacterized protein</fullName>
    </submittedName>
</protein>
<reference evidence="3 6" key="4">
    <citation type="submission" date="2019-08" db="EMBL/GenBank/DDBJ databases">
        <authorList>
            <person name="Chen F.-J."/>
            <person name="Wu H.-C."/>
            <person name="Liao Y.-C."/>
            <person name="Kuo S.-C."/>
        </authorList>
    </citation>
    <scope>NUCLEOTIDE SEQUENCE [LARGE SCALE GENOMIC DNA]</scope>
    <source>
        <strain evidence="3 6">NCYU-26-73</strain>
        <plasmid evidence="6">pncyu-26-73-7</plasmid>
        <plasmid evidence="3">pNCYU-26-73-7</plasmid>
    </source>
</reference>
<sequence>MMILAFFGDNHQIQSQVVHYLDQTIKGFVIDHIDNDSKRLSVEQKIGGVQRLVASRNRRDTVTVVTGITEVMEYQMLLHRGAVFCVLPGILPAILARGFVPIDESFLYVTPSRSLLDTEAKRRIYMMPDEAFSECYRREMRLGKREVSVVRDGRFLRSRTVKSTRNDGGHQ</sequence>
<dbReference type="Proteomes" id="UP000271008">
    <property type="component" value="Unassembled WGS sequence"/>
</dbReference>
<dbReference type="Proteomes" id="UP000438958">
    <property type="component" value="Unassembled WGS sequence"/>
</dbReference>
<gene>
    <name evidence="4" type="ORF">EIA08_22065</name>
    <name evidence="2" type="ORF">F9B07_22480</name>
    <name evidence="3" type="ORF">FTV93_30505</name>
    <name evidence="1" type="ORF">GKF66_24625</name>
</gene>
<evidence type="ECO:0000313" key="3">
    <source>
        <dbReference type="EMBL" id="QED76688.1"/>
    </source>
</evidence>
<dbReference type="EMBL" id="CP042622">
    <property type="protein sequence ID" value="QED76688.1"/>
    <property type="molecule type" value="Genomic_DNA"/>
</dbReference>
<accession>A0A0V9H2F8</accession>
<dbReference type="Proteomes" id="UP000321299">
    <property type="component" value="Plasmid pNCYU-26-73-7"/>
</dbReference>
<dbReference type="Proteomes" id="UP000486847">
    <property type="component" value="Unassembled WGS sequence"/>
</dbReference>
<keyword evidence="3" id="KW-0614">Plasmid</keyword>
<dbReference type="EMBL" id="RQTU01000031">
    <property type="protein sequence ID" value="RRD72916.1"/>
    <property type="molecule type" value="Genomic_DNA"/>
</dbReference>
<geneLocation type="plasmid" evidence="3">
    <name>pNCYU-26-73-7</name>
</geneLocation>
<evidence type="ECO:0000313" key="6">
    <source>
        <dbReference type="Proteomes" id="UP000321299"/>
    </source>
</evidence>
<reference evidence="2 8" key="5">
    <citation type="submission" date="2019-10" db="EMBL/GenBank/DDBJ databases">
        <title>Comparative genomic analysis of antimicrobial resistant Escherichia coli of diverse origin.</title>
        <authorList>
            <person name="Ghatak S."/>
            <person name="Milton A.P."/>
            <person name="Rhetso K."/>
            <person name="Purkait D."/>
            <person name="Das S."/>
            <person name="Puro K.-U."/>
            <person name="Shakuntala I."/>
            <person name="Sen A."/>
            <person name="Sanjukta R."/>
            <person name="Priya G.B."/>
            <person name="Mawlong M."/>
            <person name="Lyngdoh V."/>
            <person name="Rynghang J."/>
            <person name="Mawphlang B.L."/>
        </authorList>
    </citation>
    <scope>NUCLEOTIDE SEQUENCE [LARGE SCALE GENOMIC DNA]</scope>
    <source>
        <strain evidence="2 8">SE161</strain>
    </source>
</reference>
<dbReference type="RefSeq" id="WP_001523092.1">
    <property type="nucleotide sequence ID" value="NZ_AP022164.1"/>
</dbReference>
<proteinExistence type="predicted"/>
<evidence type="ECO:0000313" key="1">
    <source>
        <dbReference type="EMBL" id="MSI71915.1"/>
    </source>
</evidence>
<dbReference type="EMBL" id="WCEW01000035">
    <property type="protein sequence ID" value="MTE91533.1"/>
    <property type="molecule type" value="Genomic_DNA"/>
</dbReference>
<dbReference type="EMBL" id="WKUE01000078">
    <property type="protein sequence ID" value="MSI71915.1"/>
    <property type="molecule type" value="Genomic_DNA"/>
</dbReference>
<dbReference type="AlphaFoldDB" id="A0A0V9H2F8"/>
<reference evidence="4 5" key="1">
    <citation type="submission" date="2018-11" db="EMBL/GenBank/DDBJ databases">
        <title>Enterobacteriaceae from Patient.</title>
        <authorList>
            <person name="Shen C."/>
            <person name="Yang Y."/>
            <person name="Tian G."/>
        </authorList>
    </citation>
    <scope>NUCLEOTIDE SEQUENCE [LARGE SCALE GENOMIC DNA]</scope>
    <source>
        <strain evidence="4 5">GBGD28</strain>
    </source>
</reference>
<reference evidence="3 6" key="3">
    <citation type="submission" date="2019-08" db="EMBL/GenBank/DDBJ databases">
        <title>Plasmid- and chromosome-located mcr-3 in mcr-1-positive Escherichia coli from diseased swine, Taiwan.</title>
        <authorList>
            <person name="Hsu C.-Y."/>
            <person name="Huang W.-C."/>
            <person name="Lauderdale T.-L."/>
        </authorList>
    </citation>
    <scope>NUCLEOTIDE SEQUENCE [LARGE SCALE GENOMIC DNA]</scope>
    <source>
        <strain evidence="3 6">NCYU-26-73</strain>
        <plasmid evidence="3">pNCYU-26-73-7</plasmid>
        <plasmid evidence="6">pncyu-26-73-7</plasmid>
    </source>
</reference>